<dbReference type="GO" id="GO:0003677">
    <property type="term" value="F:DNA binding"/>
    <property type="evidence" value="ECO:0007669"/>
    <property type="project" value="InterPro"/>
</dbReference>
<keyword evidence="1" id="KW-0233">DNA recombination</keyword>
<name>A0A0W0HL12_PSEFL</name>
<sequence>MSKPAAQSIAIEEFYSREGYRVRFDDMRWKLSKDIDIPISALAANLSAEMYLSFRHVLAFFAKTGSPAHAVNIFYSGKHYLESTAGHPPFSVESLISFRSTLNDKTEYRLGTLRGFIRQWAALGYAGIPSEILNLLDKWTLKGNEKGYAVQSMCPDRGPLTDIEMEGVVTAVVSAYSENRLTLVDACYSMTLAMTGRRPVQVTGLKLKDLIQQADNYFINFPRAKQRNQSWRTTFNKFAVVEDLWLLLRQQAFAVRQLFINRLGTKIPDELVPELPLFPALEALNDESELNDQIRGDHLHASSASVTEAMNRVAKIISVISERTGLPVHLNPTRFRYTLGTNLAREGKGEFVIAEALDHSDIQNAGVYVRNIPEIVERIDKAVALQLAPIAQAFQGVLVVSERDARRGGDPDSRISNGVVSLGTCGSYGFCGALAPIACYTCNHFQPWLDGPHEAVLDGLIYDRDRVLEKTEDQKIASVNDRLILAVSDVVNRCNAMRGEGARG</sequence>
<dbReference type="NCBIfam" id="NF041502">
    <property type="entry name" value="integrase_1"/>
    <property type="match status" value="1"/>
</dbReference>
<organism evidence="2 3">
    <name type="scientific">Pseudomonas fluorescens ICMP 11288</name>
    <dbReference type="NCBI Taxonomy" id="1198309"/>
    <lineage>
        <taxon>Bacteria</taxon>
        <taxon>Pseudomonadati</taxon>
        <taxon>Pseudomonadota</taxon>
        <taxon>Gammaproteobacteria</taxon>
        <taxon>Pseudomonadales</taxon>
        <taxon>Pseudomonadaceae</taxon>
        <taxon>Pseudomonas</taxon>
    </lineage>
</organism>
<dbReference type="RefSeq" id="WP_058421340.1">
    <property type="nucleotide sequence ID" value="NZ_LKEF01000033.1"/>
</dbReference>
<comment type="caution">
    <text evidence="2">The sequence shown here is derived from an EMBL/GenBank/DDBJ whole genome shotgun (WGS) entry which is preliminary data.</text>
</comment>
<dbReference type="InterPro" id="IPR013762">
    <property type="entry name" value="Integrase-like_cat_sf"/>
</dbReference>
<dbReference type="InterPro" id="IPR048120">
    <property type="entry name" value="Integrase-like"/>
</dbReference>
<gene>
    <name evidence="2" type="ORF">AO063_01900</name>
</gene>
<evidence type="ECO:0000256" key="1">
    <source>
        <dbReference type="ARBA" id="ARBA00023172"/>
    </source>
</evidence>
<dbReference type="AlphaFoldDB" id="A0A0W0HL12"/>
<evidence type="ECO:0000313" key="3">
    <source>
        <dbReference type="Proteomes" id="UP000054197"/>
    </source>
</evidence>
<dbReference type="Gene3D" id="1.10.443.10">
    <property type="entry name" value="Intergrase catalytic core"/>
    <property type="match status" value="1"/>
</dbReference>
<accession>A0A0W0HL12</accession>
<dbReference type="GO" id="GO:0006310">
    <property type="term" value="P:DNA recombination"/>
    <property type="evidence" value="ECO:0007669"/>
    <property type="project" value="UniProtKB-KW"/>
</dbReference>
<dbReference type="Proteomes" id="UP000054197">
    <property type="component" value="Unassembled WGS sequence"/>
</dbReference>
<dbReference type="GO" id="GO:0015074">
    <property type="term" value="P:DNA integration"/>
    <property type="evidence" value="ECO:0007669"/>
    <property type="project" value="InterPro"/>
</dbReference>
<evidence type="ECO:0000313" key="2">
    <source>
        <dbReference type="EMBL" id="KTB61597.1"/>
    </source>
</evidence>
<protein>
    <submittedName>
        <fullName evidence="2">DNA breaking-rejoining enzyme</fullName>
    </submittedName>
</protein>
<dbReference type="InterPro" id="IPR011010">
    <property type="entry name" value="DNA_brk_join_enz"/>
</dbReference>
<dbReference type="SUPFAM" id="SSF56349">
    <property type="entry name" value="DNA breaking-rejoining enzymes"/>
    <property type="match status" value="1"/>
</dbReference>
<reference evidence="2 3" key="1">
    <citation type="submission" date="2015-09" db="EMBL/GenBank/DDBJ databases">
        <title>Genome sequence of ICMP 11288.</title>
        <authorList>
            <person name="Visnovsky S."/>
            <person name="Lu A."/>
            <person name="Panda P."/>
            <person name="Pitman A."/>
        </authorList>
    </citation>
    <scope>NUCLEOTIDE SEQUENCE [LARGE SCALE GENOMIC DNA]</scope>
    <source>
        <strain evidence="2 3">ICMP 11288</strain>
    </source>
</reference>
<proteinExistence type="predicted"/>
<dbReference type="EMBL" id="LKEF01000033">
    <property type="protein sequence ID" value="KTB61597.1"/>
    <property type="molecule type" value="Genomic_DNA"/>
</dbReference>